<dbReference type="RefSeq" id="XP_067069252.1">
    <property type="nucleotide sequence ID" value="XM_067211137.1"/>
</dbReference>
<evidence type="ECO:0000313" key="2">
    <source>
        <dbReference type="EMBL" id="OII77406.1"/>
    </source>
</evidence>
<dbReference type="OrthoDB" id="340432at2759"/>
<reference evidence="2 3" key="1">
    <citation type="submission" date="2016-10" db="EMBL/GenBank/DDBJ databases">
        <title>Reductive evolution of mitochondrial metabolism and differential evolution of invasion-related proteins in Cryptosporidium.</title>
        <authorList>
            <person name="Liu S."/>
            <person name="Roellig D.M."/>
            <person name="Guo Y."/>
            <person name="Li N."/>
            <person name="Frace M.A."/>
            <person name="Tang K."/>
            <person name="Zhang L."/>
            <person name="Feng Y."/>
            <person name="Xiao L."/>
        </authorList>
    </citation>
    <scope>NUCLEOTIDE SEQUENCE [LARGE SCALE GENOMIC DNA]</scope>
    <source>
        <strain evidence="2">30847</strain>
    </source>
</reference>
<evidence type="ECO:0000256" key="1">
    <source>
        <dbReference type="ARBA" id="ARBA00007478"/>
    </source>
</evidence>
<dbReference type="EMBL" id="LRBS01000037">
    <property type="protein sequence ID" value="OII77406.1"/>
    <property type="molecule type" value="Genomic_DNA"/>
</dbReference>
<comment type="similarity">
    <text evidence="1">Belongs to the CDK5RAP3 family.</text>
</comment>
<sequence>MALEIYYNQIIQWLLARRYLPKDWELLLCDIDRKLTEVLKIEPEIKEVAATIYIKSTKKKFGYLEAKTYLNLLVNSEEGKKRSYFGDYSSRLINEIQKVLILYEEHNLFLAQWSKEINYLIKFRIPSLERTLLEKIGSLSQIRKKILEVKSVLKNTISTFWSFAEKYGLSRSDFKMDLNRTIDNEDEFNDIPYDYLIEVIHKGVKNYIEANLRDLLCQLYQCCNKLVKNYSIQETYRMLKENAIPQNSGYKLKDIEILPTILSVINNISLDTGLEKYDAASKYHCKYKLDRKLLNNNTELVDYNNTSPTSLILDELLFSMSPEEYLLAKYLLNDSQFIHCLLIELHECSAFIKQAERNVNGIQWMYNSCTSDCKDLQNCYSLVQHLIKLLTSNSTRELIDYWCDPYKANKLYSDVLVSIFHQTHNLLLQRDSLYMKQSSLSEQIKALKDNINYIKKKELLNYISLLQENLKDLFNTNVIIIGAR</sequence>
<dbReference type="Proteomes" id="UP000186804">
    <property type="component" value="Unassembled WGS sequence"/>
</dbReference>
<keyword evidence="3" id="KW-1185">Reference proteome</keyword>
<dbReference type="GO" id="GO:0012505">
    <property type="term" value="C:endomembrane system"/>
    <property type="evidence" value="ECO:0007669"/>
    <property type="project" value="TreeGrafter"/>
</dbReference>
<evidence type="ECO:0000313" key="3">
    <source>
        <dbReference type="Proteomes" id="UP000186804"/>
    </source>
</evidence>
<accession>A0A1J4MTB8</accession>
<dbReference type="Pfam" id="PF05600">
    <property type="entry name" value="CDK5RAP3"/>
    <property type="match status" value="1"/>
</dbReference>
<comment type="caution">
    <text evidence="2">The sequence shown here is derived from an EMBL/GenBank/DDBJ whole genome shotgun (WGS) entry which is preliminary data.</text>
</comment>
<gene>
    <name evidence="2" type="ORF">cand_008970</name>
</gene>
<dbReference type="AlphaFoldDB" id="A0A1J4MTB8"/>
<dbReference type="GeneID" id="92365082"/>
<protein>
    <submittedName>
        <fullName evidence="2">Uncharacterized protein</fullName>
    </submittedName>
</protein>
<name>A0A1J4MTB8_9CRYT</name>
<dbReference type="InterPro" id="IPR008491">
    <property type="entry name" value="CDK5RAP3"/>
</dbReference>
<proteinExistence type="inferred from homology"/>
<dbReference type="GO" id="GO:0007346">
    <property type="term" value="P:regulation of mitotic cell cycle"/>
    <property type="evidence" value="ECO:0007669"/>
    <property type="project" value="TreeGrafter"/>
</dbReference>
<organism evidence="2 3">
    <name type="scientific">Cryptosporidium andersoni</name>
    <dbReference type="NCBI Taxonomy" id="117008"/>
    <lineage>
        <taxon>Eukaryota</taxon>
        <taxon>Sar</taxon>
        <taxon>Alveolata</taxon>
        <taxon>Apicomplexa</taxon>
        <taxon>Conoidasida</taxon>
        <taxon>Coccidia</taxon>
        <taxon>Eucoccidiorida</taxon>
        <taxon>Eimeriorina</taxon>
        <taxon>Cryptosporidiidae</taxon>
        <taxon>Cryptosporidium</taxon>
    </lineage>
</organism>
<dbReference type="PANTHER" id="PTHR14894:SF0">
    <property type="entry name" value="CDK5 REGULATORY SUBUNIT-ASSOCIATED PROTEIN 3"/>
    <property type="match status" value="1"/>
</dbReference>
<dbReference type="VEuPathDB" id="CryptoDB:cand_008970"/>
<dbReference type="PANTHER" id="PTHR14894">
    <property type="entry name" value="CDK5 REGULATORY SUBUNIT-ASSOCIATED PROTEIN 3"/>
    <property type="match status" value="1"/>
</dbReference>